<reference evidence="1 2" key="1">
    <citation type="journal article" date="2013" name="Genome Announc.">
        <title>Genome Sequence of Novosphingobium lindaniclasticum LE124T, Isolated from a Hexachlorocyclohexane Dumpsite.</title>
        <authorList>
            <person name="Saxena A."/>
            <person name="Nayyar N."/>
            <person name="Sangwan N."/>
            <person name="Kumari R."/>
            <person name="Khurana J.P."/>
            <person name="Lal R."/>
        </authorList>
    </citation>
    <scope>NUCLEOTIDE SEQUENCE [LARGE SCALE GENOMIC DNA]</scope>
    <source>
        <strain evidence="1 2">LE124</strain>
    </source>
</reference>
<dbReference type="RefSeq" id="WP_021236266.1">
    <property type="nucleotide sequence ID" value="NZ_ATHL01000155.1"/>
</dbReference>
<keyword evidence="2" id="KW-1185">Reference proteome</keyword>
<dbReference type="SUPFAM" id="SSF53187">
    <property type="entry name" value="Zn-dependent exopeptidases"/>
    <property type="match status" value="1"/>
</dbReference>
<name>T0H5A9_9SPHN</name>
<dbReference type="AlphaFoldDB" id="T0H5A9"/>
<evidence type="ECO:0008006" key="3">
    <source>
        <dbReference type="Google" id="ProtNLM"/>
    </source>
</evidence>
<gene>
    <name evidence="1" type="ORF">L284_23050</name>
</gene>
<dbReference type="PATRIC" id="fig|1096930.3.peg.4537"/>
<comment type="caution">
    <text evidence="1">The sequence shown here is derived from an EMBL/GenBank/DDBJ whole genome shotgun (WGS) entry which is preliminary data.</text>
</comment>
<dbReference type="PIRSF" id="PIRSF029730">
    <property type="entry name" value="UCP029730"/>
    <property type="match status" value="1"/>
</dbReference>
<dbReference type="InterPro" id="IPR011227">
    <property type="entry name" value="UCP029730"/>
</dbReference>
<dbReference type="EMBL" id="ATHL01000155">
    <property type="protein sequence ID" value="EQB07278.1"/>
    <property type="molecule type" value="Genomic_DNA"/>
</dbReference>
<dbReference type="Proteomes" id="UP000015527">
    <property type="component" value="Unassembled WGS sequence"/>
</dbReference>
<dbReference type="eggNOG" id="COG3931">
    <property type="taxonomic scope" value="Bacteria"/>
</dbReference>
<dbReference type="InterPro" id="IPR007709">
    <property type="entry name" value="N-FG_amidohydro"/>
</dbReference>
<sequence length="250" mass="26996">MTTAVTTPSATKTELYRLLGTPVKGGVLVIADHASNHVPEGIDLGIPAELMNQHIAIDIGVAEVAERMMAPGTAAWLAGISRLVCDLNRDVGMPGMFPQVSDGYAIPGNRIGDEGRAARVAEYFHPYHAALESLLAETTPALIVSLHSFTPGLATCDKPRPWEIGILYNKDERAARIAIPLLEAEGLTVGDQEPYSGRVLNASMNRHAEQHDRAYLSIEIRQDQIADAAGQALWADRLTRLCRAVVSKLD</sequence>
<organism evidence="1 2">
    <name type="scientific">Novosphingobium lindaniclasticum LE124</name>
    <dbReference type="NCBI Taxonomy" id="1096930"/>
    <lineage>
        <taxon>Bacteria</taxon>
        <taxon>Pseudomonadati</taxon>
        <taxon>Pseudomonadota</taxon>
        <taxon>Alphaproteobacteria</taxon>
        <taxon>Sphingomonadales</taxon>
        <taxon>Sphingomonadaceae</taxon>
        <taxon>Novosphingobium</taxon>
    </lineage>
</organism>
<evidence type="ECO:0000313" key="1">
    <source>
        <dbReference type="EMBL" id="EQB07278.1"/>
    </source>
</evidence>
<dbReference type="Pfam" id="PF05013">
    <property type="entry name" value="FGase"/>
    <property type="match status" value="1"/>
</dbReference>
<dbReference type="OrthoDB" id="9815326at2"/>
<protein>
    <recommendedName>
        <fullName evidence="3">N-formylglutamate amidohydrolase</fullName>
    </recommendedName>
</protein>
<dbReference type="Gene3D" id="3.40.630.40">
    <property type="entry name" value="Zn-dependent exopeptidases"/>
    <property type="match status" value="1"/>
</dbReference>
<accession>T0H5A9</accession>
<proteinExistence type="predicted"/>
<evidence type="ECO:0000313" key="2">
    <source>
        <dbReference type="Proteomes" id="UP000015527"/>
    </source>
</evidence>